<evidence type="ECO:0008006" key="3">
    <source>
        <dbReference type="Google" id="ProtNLM"/>
    </source>
</evidence>
<comment type="caution">
    <text evidence="1">The sequence shown here is derived from an EMBL/GenBank/DDBJ whole genome shotgun (WGS) entry which is preliminary data.</text>
</comment>
<name>A0ABP8X0H1_9ACTN</name>
<proteinExistence type="predicted"/>
<evidence type="ECO:0000313" key="2">
    <source>
        <dbReference type="Proteomes" id="UP001500621"/>
    </source>
</evidence>
<keyword evidence="2" id="KW-1185">Reference proteome</keyword>
<sequence length="184" mass="19887">MTDLFGDDTLFLQREGSNYVIEGDSGLVARLDERPLETKQGFRHVLRSLANRQATPHAVLRISDADGAHRFDLEAAPGDRTNAHLTVSRPGGDPVGSVVASGGMFTVFPVFVLRDPTGAPLGRLTTRGAPCAYDVAEREMARVTFGSTRPVMGKLVCEVEFVGPVPELSRVLVVAALIGWERSR</sequence>
<dbReference type="Proteomes" id="UP001500621">
    <property type="component" value="Unassembled WGS sequence"/>
</dbReference>
<reference evidence="2" key="1">
    <citation type="journal article" date="2019" name="Int. J. Syst. Evol. Microbiol.">
        <title>The Global Catalogue of Microorganisms (GCM) 10K type strain sequencing project: providing services to taxonomists for standard genome sequencing and annotation.</title>
        <authorList>
            <consortium name="The Broad Institute Genomics Platform"/>
            <consortium name="The Broad Institute Genome Sequencing Center for Infectious Disease"/>
            <person name="Wu L."/>
            <person name="Ma J."/>
        </authorList>
    </citation>
    <scope>NUCLEOTIDE SEQUENCE [LARGE SCALE GENOMIC DNA]</scope>
    <source>
        <strain evidence="2">JCM 18127</strain>
    </source>
</reference>
<dbReference type="EMBL" id="BAABIM010000005">
    <property type="protein sequence ID" value="GAA4698678.1"/>
    <property type="molecule type" value="Genomic_DNA"/>
</dbReference>
<gene>
    <name evidence="1" type="ORF">GCM10023226_41590</name>
</gene>
<evidence type="ECO:0000313" key="1">
    <source>
        <dbReference type="EMBL" id="GAA4698678.1"/>
    </source>
</evidence>
<dbReference type="RefSeq" id="WP_345271833.1">
    <property type="nucleotide sequence ID" value="NZ_BAABIM010000005.1"/>
</dbReference>
<protein>
    <recommendedName>
        <fullName evidence="3">Scramblase</fullName>
    </recommendedName>
</protein>
<accession>A0ABP8X0H1</accession>
<organism evidence="1 2">
    <name type="scientific">Nocardioides nanhaiensis</name>
    <dbReference type="NCBI Taxonomy" id="1476871"/>
    <lineage>
        <taxon>Bacteria</taxon>
        <taxon>Bacillati</taxon>
        <taxon>Actinomycetota</taxon>
        <taxon>Actinomycetes</taxon>
        <taxon>Propionibacteriales</taxon>
        <taxon>Nocardioidaceae</taxon>
        <taxon>Nocardioides</taxon>
    </lineage>
</organism>